<dbReference type="Proteomes" id="UP000824782">
    <property type="component" value="Unassembled WGS sequence"/>
</dbReference>
<organism evidence="1 2">
    <name type="scientific">Engystomops pustulosus</name>
    <name type="common">Tungara frog</name>
    <name type="synonym">Physalaemus pustulosus</name>
    <dbReference type="NCBI Taxonomy" id="76066"/>
    <lineage>
        <taxon>Eukaryota</taxon>
        <taxon>Metazoa</taxon>
        <taxon>Chordata</taxon>
        <taxon>Craniata</taxon>
        <taxon>Vertebrata</taxon>
        <taxon>Euteleostomi</taxon>
        <taxon>Amphibia</taxon>
        <taxon>Batrachia</taxon>
        <taxon>Anura</taxon>
        <taxon>Neobatrachia</taxon>
        <taxon>Hyloidea</taxon>
        <taxon>Leptodactylidae</taxon>
        <taxon>Leiuperinae</taxon>
        <taxon>Engystomops</taxon>
    </lineage>
</organism>
<evidence type="ECO:0000313" key="1">
    <source>
        <dbReference type="EMBL" id="KAG8580277.1"/>
    </source>
</evidence>
<gene>
    <name evidence="1" type="ORF">GDO81_007220</name>
</gene>
<evidence type="ECO:0000313" key="2">
    <source>
        <dbReference type="Proteomes" id="UP000824782"/>
    </source>
</evidence>
<reference evidence="1" key="1">
    <citation type="thesis" date="2020" institute="ProQuest LLC" country="789 East Eisenhower Parkway, Ann Arbor, MI, USA">
        <title>Comparative Genomics and Chromosome Evolution.</title>
        <authorList>
            <person name="Mudd A.B."/>
        </authorList>
    </citation>
    <scope>NUCLEOTIDE SEQUENCE</scope>
    <source>
        <strain evidence="1">237g6f4</strain>
        <tissue evidence="1">Blood</tissue>
    </source>
</reference>
<protein>
    <submittedName>
        <fullName evidence="1">Uncharacterized protein</fullName>
    </submittedName>
</protein>
<proteinExistence type="predicted"/>
<keyword evidence="2" id="KW-1185">Reference proteome</keyword>
<name>A0AAV7C7C2_ENGPU</name>
<dbReference type="AlphaFoldDB" id="A0AAV7C7C2"/>
<accession>A0AAV7C7C2</accession>
<comment type="caution">
    <text evidence="1">The sequence shown here is derived from an EMBL/GenBank/DDBJ whole genome shotgun (WGS) entry which is preliminary data.</text>
</comment>
<dbReference type="EMBL" id="WNYA01000003">
    <property type="protein sequence ID" value="KAG8580277.1"/>
    <property type="molecule type" value="Genomic_DNA"/>
</dbReference>
<sequence>MQSAKPHWKDQCERPRCNPLPWPIIKQVKNKSRKPTVDSCKTRMWFHDGKFSSLHHESLCLIRKGTLLRRKCGYQNFGAMFSSNCDVV</sequence>